<dbReference type="Proteomes" id="UP000032233">
    <property type="component" value="Unassembled WGS sequence"/>
</dbReference>
<keyword evidence="3" id="KW-1185">Reference proteome</keyword>
<sequence>MITPEEKSWVGFSDTLLVSLGGFILPWACLISSARSPGLIKILWQAFNSGSNGRPFFRSLMPRLMNRSVHEPQCG</sequence>
<dbReference type="EMBL" id="AZAC01000056">
    <property type="protein sequence ID" value="KIX11573.1"/>
    <property type="molecule type" value="Genomic_DNA"/>
</dbReference>
<accession>A0A0D2HLX2</accession>
<name>A0A0D2HLX2_9BACT</name>
<gene>
    <name evidence="2" type="ORF">X474_24600</name>
</gene>
<evidence type="ECO:0000313" key="2">
    <source>
        <dbReference type="EMBL" id="KIX11573.1"/>
    </source>
</evidence>
<keyword evidence="1" id="KW-0472">Membrane</keyword>
<reference evidence="2 3" key="1">
    <citation type="submission" date="2013-11" db="EMBL/GenBank/DDBJ databases">
        <title>Metagenomic analysis of a methanogenic consortium involved in long chain n-alkane degradation.</title>
        <authorList>
            <person name="Davidova I.A."/>
            <person name="Callaghan A.V."/>
            <person name="Wawrik B."/>
            <person name="Pruitt S."/>
            <person name="Marks C."/>
            <person name="Duncan K.E."/>
            <person name="Suflita J.M."/>
        </authorList>
    </citation>
    <scope>NUCLEOTIDE SEQUENCE [LARGE SCALE GENOMIC DNA]</scope>
    <source>
        <strain evidence="2 3">SPR</strain>
    </source>
</reference>
<feature type="transmembrane region" description="Helical" evidence="1">
    <location>
        <begin position="16"/>
        <end position="34"/>
    </location>
</feature>
<organism evidence="2 3">
    <name type="scientific">Dethiosulfatarculus sandiegensis</name>
    <dbReference type="NCBI Taxonomy" id="1429043"/>
    <lineage>
        <taxon>Bacteria</taxon>
        <taxon>Pseudomonadati</taxon>
        <taxon>Thermodesulfobacteriota</taxon>
        <taxon>Desulfarculia</taxon>
        <taxon>Desulfarculales</taxon>
        <taxon>Desulfarculaceae</taxon>
        <taxon>Dethiosulfatarculus</taxon>
    </lineage>
</organism>
<evidence type="ECO:0000313" key="3">
    <source>
        <dbReference type="Proteomes" id="UP000032233"/>
    </source>
</evidence>
<comment type="caution">
    <text evidence="2">The sequence shown here is derived from an EMBL/GenBank/DDBJ whole genome shotgun (WGS) entry which is preliminary data.</text>
</comment>
<keyword evidence="1" id="KW-0812">Transmembrane</keyword>
<keyword evidence="1" id="KW-1133">Transmembrane helix</keyword>
<evidence type="ECO:0000256" key="1">
    <source>
        <dbReference type="SAM" id="Phobius"/>
    </source>
</evidence>
<dbReference type="AlphaFoldDB" id="A0A0D2HLX2"/>
<proteinExistence type="predicted"/>
<dbReference type="InParanoid" id="A0A0D2HLX2"/>
<protein>
    <submittedName>
        <fullName evidence="2">Uncharacterized protein</fullName>
    </submittedName>
</protein>